<dbReference type="Proteomes" id="UP001357223">
    <property type="component" value="Chromosome"/>
</dbReference>
<dbReference type="RefSeq" id="WP_338447889.1">
    <property type="nucleotide sequence ID" value="NZ_CP137640.1"/>
</dbReference>
<dbReference type="PANTHER" id="PTHR31157">
    <property type="entry name" value="SCP DOMAIN-CONTAINING PROTEIN"/>
    <property type="match status" value="1"/>
</dbReference>
<keyword evidence="5" id="KW-1185">Reference proteome</keyword>
<accession>A0ABZ2C959</accession>
<sequence length="241" mass="27106">MKKKLMISIAAAAALLVTNPGVNKADAASNYNVYANTKVYYSQTNSMNQAELNSFLQKYAERFHIQWNPSQWNQPVKEQQNNIKTPAPAETQQQPVQTETTKQQPAAQTNEKTASQLSVYEQKVVDLTNAERIKNGLPALQVDMNLSKVAREKSNDMQRNNYFSHTSPTYGSPFDMMKKFGITYQTAGENIAMGQKTPEEVVQAWMNSEGHRANILNANFTHIGVGYAENGNYWTQQFIGK</sequence>
<feature type="signal peptide" evidence="2">
    <location>
        <begin position="1"/>
        <end position="24"/>
    </location>
</feature>
<feature type="region of interest" description="Disordered" evidence="1">
    <location>
        <begin position="87"/>
        <end position="115"/>
    </location>
</feature>
<dbReference type="PANTHER" id="PTHR31157:SF1">
    <property type="entry name" value="SCP DOMAIN-CONTAINING PROTEIN"/>
    <property type="match status" value="1"/>
</dbReference>
<keyword evidence="2" id="KW-0732">Signal</keyword>
<protein>
    <submittedName>
        <fullName evidence="4">CAP domain-containing protein</fullName>
    </submittedName>
</protein>
<dbReference type="InterPro" id="IPR035940">
    <property type="entry name" value="CAP_sf"/>
</dbReference>
<gene>
    <name evidence="4" type="ORF">R4Z09_16745</name>
</gene>
<feature type="compositionally biased region" description="Low complexity" evidence="1">
    <location>
        <begin position="87"/>
        <end position="105"/>
    </location>
</feature>
<organism evidence="4 5">
    <name type="scientific">Niallia oryzisoli</name>
    <dbReference type="NCBI Taxonomy" id="1737571"/>
    <lineage>
        <taxon>Bacteria</taxon>
        <taxon>Bacillati</taxon>
        <taxon>Bacillota</taxon>
        <taxon>Bacilli</taxon>
        <taxon>Bacillales</taxon>
        <taxon>Bacillaceae</taxon>
        <taxon>Niallia</taxon>
    </lineage>
</organism>
<dbReference type="NCBIfam" id="TIGR02909">
    <property type="entry name" value="spore_YkwD"/>
    <property type="match status" value="1"/>
</dbReference>
<reference evidence="4 5" key="1">
    <citation type="submission" date="2023-10" db="EMBL/GenBank/DDBJ databases">
        <title>Niallia locisalis sp.nov. isolated from a salt pond sample.</title>
        <authorList>
            <person name="Li X.-J."/>
            <person name="Dong L."/>
        </authorList>
    </citation>
    <scope>NUCLEOTIDE SEQUENCE [LARGE SCALE GENOMIC DNA]</scope>
    <source>
        <strain evidence="4 5">DSM 29761</strain>
    </source>
</reference>
<evidence type="ECO:0000256" key="2">
    <source>
        <dbReference type="SAM" id="SignalP"/>
    </source>
</evidence>
<dbReference type="CDD" id="cd05379">
    <property type="entry name" value="CAP_bacterial"/>
    <property type="match status" value="1"/>
</dbReference>
<name>A0ABZ2C959_9BACI</name>
<feature type="domain" description="SCP" evidence="3">
    <location>
        <begin position="125"/>
        <end position="238"/>
    </location>
</feature>
<evidence type="ECO:0000256" key="1">
    <source>
        <dbReference type="SAM" id="MobiDB-lite"/>
    </source>
</evidence>
<evidence type="ECO:0000313" key="4">
    <source>
        <dbReference type="EMBL" id="WVX78955.1"/>
    </source>
</evidence>
<dbReference type="EMBL" id="CP137640">
    <property type="protein sequence ID" value="WVX78955.1"/>
    <property type="molecule type" value="Genomic_DNA"/>
</dbReference>
<feature type="chain" id="PRO_5045899229" evidence="2">
    <location>
        <begin position="25"/>
        <end position="241"/>
    </location>
</feature>
<dbReference type="InterPro" id="IPR014258">
    <property type="entry name" value="CAP_domain_YkwD-like"/>
</dbReference>
<dbReference type="SUPFAM" id="SSF55797">
    <property type="entry name" value="PR-1-like"/>
    <property type="match status" value="1"/>
</dbReference>
<proteinExistence type="predicted"/>
<dbReference type="Pfam" id="PF00188">
    <property type="entry name" value="CAP"/>
    <property type="match status" value="1"/>
</dbReference>
<dbReference type="InterPro" id="IPR014044">
    <property type="entry name" value="CAP_dom"/>
</dbReference>
<evidence type="ECO:0000259" key="3">
    <source>
        <dbReference type="Pfam" id="PF00188"/>
    </source>
</evidence>
<dbReference type="Gene3D" id="3.40.33.10">
    <property type="entry name" value="CAP"/>
    <property type="match status" value="1"/>
</dbReference>
<evidence type="ECO:0000313" key="5">
    <source>
        <dbReference type="Proteomes" id="UP001357223"/>
    </source>
</evidence>
<feature type="compositionally biased region" description="Polar residues" evidence="1">
    <location>
        <begin position="106"/>
        <end position="115"/>
    </location>
</feature>